<evidence type="ECO:0000256" key="1">
    <source>
        <dbReference type="ARBA" id="ARBA00004429"/>
    </source>
</evidence>
<comment type="subunit">
    <text evidence="13">Interacts with the Sec translocase complex via SecD. Specifically interacts with transmembrane segments of nascent integral membrane proteins during membrane integration.</text>
</comment>
<dbReference type="EMBL" id="RCZK01000005">
    <property type="protein sequence ID" value="TPG12753.1"/>
    <property type="molecule type" value="Genomic_DNA"/>
</dbReference>
<evidence type="ECO:0000256" key="9">
    <source>
        <dbReference type="ARBA" id="ARBA00023136"/>
    </source>
</evidence>
<evidence type="ECO:0000313" key="18">
    <source>
        <dbReference type="Proteomes" id="UP000318413"/>
    </source>
</evidence>
<evidence type="ECO:0000256" key="11">
    <source>
        <dbReference type="ARBA" id="ARBA00033245"/>
    </source>
</evidence>
<dbReference type="InterPro" id="IPR038221">
    <property type="entry name" value="YidC_periplasmic_sf"/>
</dbReference>
<dbReference type="AlphaFoldDB" id="A0A502CIW1"/>
<keyword evidence="8 13" id="KW-1133">Transmembrane helix</keyword>
<proteinExistence type="inferred from homology"/>
<feature type="transmembrane region" description="Helical" evidence="13">
    <location>
        <begin position="521"/>
        <end position="541"/>
    </location>
</feature>
<feature type="transmembrane region" description="Helical" evidence="13">
    <location>
        <begin position="387"/>
        <end position="414"/>
    </location>
</feature>
<comment type="similarity">
    <text evidence="2 13">Belongs to the OXA1/ALB3/YidC family. Type 1 subfamily.</text>
</comment>
<evidence type="ECO:0000256" key="3">
    <source>
        <dbReference type="ARBA" id="ARBA00015325"/>
    </source>
</evidence>
<organism evidence="17 18">
    <name type="scientific">Sphingomonas oligophenolica</name>
    <dbReference type="NCBI Taxonomy" id="301154"/>
    <lineage>
        <taxon>Bacteria</taxon>
        <taxon>Pseudomonadati</taxon>
        <taxon>Pseudomonadota</taxon>
        <taxon>Alphaproteobacteria</taxon>
        <taxon>Sphingomonadales</taxon>
        <taxon>Sphingomonadaceae</taxon>
        <taxon>Sphingomonas</taxon>
    </lineage>
</organism>
<dbReference type="InterPro" id="IPR001708">
    <property type="entry name" value="YidC/ALB3/OXA1/COX18"/>
</dbReference>
<accession>A0A502CIW1</accession>
<dbReference type="CDD" id="cd19961">
    <property type="entry name" value="EcYidC-like_peri"/>
    <property type="match status" value="1"/>
</dbReference>
<dbReference type="PANTHER" id="PTHR12428:SF65">
    <property type="entry name" value="CYTOCHROME C OXIDASE ASSEMBLY PROTEIN COX18, MITOCHONDRIAL"/>
    <property type="match status" value="1"/>
</dbReference>
<reference evidence="17 18" key="1">
    <citation type="journal article" date="2019" name="Environ. Microbiol.">
        <title>Species interactions and distinct microbial communities in high Arctic permafrost affected cryosols are associated with the CH4 and CO2 gas fluxes.</title>
        <authorList>
            <person name="Altshuler I."/>
            <person name="Hamel J."/>
            <person name="Turney S."/>
            <person name="Magnuson E."/>
            <person name="Levesque R."/>
            <person name="Greer C."/>
            <person name="Whyte L.G."/>
        </authorList>
    </citation>
    <scope>NUCLEOTIDE SEQUENCE [LARGE SCALE GENOMIC DNA]</scope>
    <source>
        <strain evidence="17 18">S5.1</strain>
    </source>
</reference>
<evidence type="ECO:0000256" key="6">
    <source>
        <dbReference type="ARBA" id="ARBA00022692"/>
    </source>
</evidence>
<evidence type="ECO:0000256" key="12">
    <source>
        <dbReference type="ARBA" id="ARBA00033342"/>
    </source>
</evidence>
<evidence type="ECO:0000256" key="2">
    <source>
        <dbReference type="ARBA" id="ARBA00010527"/>
    </source>
</evidence>
<dbReference type="InterPro" id="IPR047196">
    <property type="entry name" value="YidC_ALB_C"/>
</dbReference>
<dbReference type="InterPro" id="IPR019998">
    <property type="entry name" value="Membr_insert_YidC"/>
</dbReference>
<evidence type="ECO:0000256" key="7">
    <source>
        <dbReference type="ARBA" id="ARBA00022927"/>
    </source>
</evidence>
<dbReference type="GO" id="GO:0015031">
    <property type="term" value="P:protein transport"/>
    <property type="evidence" value="ECO:0007669"/>
    <property type="project" value="UniProtKB-KW"/>
</dbReference>
<dbReference type="NCBIfam" id="TIGR03592">
    <property type="entry name" value="yidC_oxa1_cterm"/>
    <property type="match status" value="1"/>
</dbReference>
<feature type="transmembrane region" description="Helical" evidence="13">
    <location>
        <begin position="458"/>
        <end position="478"/>
    </location>
</feature>
<keyword evidence="10 13" id="KW-0143">Chaperone</keyword>
<feature type="transmembrane region" description="Helical" evidence="13">
    <location>
        <begin position="44"/>
        <end position="61"/>
    </location>
</feature>
<dbReference type="GO" id="GO:0051205">
    <property type="term" value="P:protein insertion into membrane"/>
    <property type="evidence" value="ECO:0007669"/>
    <property type="project" value="TreeGrafter"/>
</dbReference>
<name>A0A502CIW1_9SPHN</name>
<feature type="region of interest" description="Disordered" evidence="14">
    <location>
        <begin position="1"/>
        <end position="23"/>
    </location>
</feature>
<dbReference type="InterPro" id="IPR028055">
    <property type="entry name" value="YidC/Oxa/ALB_C"/>
</dbReference>
<dbReference type="InterPro" id="IPR028053">
    <property type="entry name" value="Membr_insert_YidC_N"/>
</dbReference>
<evidence type="ECO:0000256" key="13">
    <source>
        <dbReference type="HAMAP-Rule" id="MF_01810"/>
    </source>
</evidence>
<evidence type="ECO:0000256" key="4">
    <source>
        <dbReference type="ARBA" id="ARBA00022448"/>
    </source>
</evidence>
<evidence type="ECO:0000256" key="5">
    <source>
        <dbReference type="ARBA" id="ARBA00022475"/>
    </source>
</evidence>
<dbReference type="PANTHER" id="PTHR12428">
    <property type="entry name" value="OXA1"/>
    <property type="match status" value="1"/>
</dbReference>
<keyword evidence="9 13" id="KW-0472">Membrane</keyword>
<dbReference type="NCBIfam" id="NF002353">
    <property type="entry name" value="PRK01318.1-4"/>
    <property type="match status" value="1"/>
</dbReference>
<dbReference type="NCBIfam" id="TIGR03593">
    <property type="entry name" value="yidC_nterm"/>
    <property type="match status" value="1"/>
</dbReference>
<dbReference type="PRINTS" id="PR00701">
    <property type="entry name" value="60KDINNERMP"/>
</dbReference>
<gene>
    <name evidence="13 17" type="primary">yidC</name>
    <name evidence="17" type="ORF">EAH84_08265</name>
</gene>
<keyword evidence="5 13" id="KW-1003">Cell membrane</keyword>
<feature type="domain" description="Membrane insertase YidC N-terminal" evidence="16">
    <location>
        <begin position="111"/>
        <end position="383"/>
    </location>
</feature>
<evidence type="ECO:0000256" key="10">
    <source>
        <dbReference type="ARBA" id="ARBA00023186"/>
    </source>
</evidence>
<dbReference type="Pfam" id="PF02096">
    <property type="entry name" value="60KD_IMP"/>
    <property type="match status" value="1"/>
</dbReference>
<dbReference type="OrthoDB" id="9780552at2"/>
<keyword evidence="18" id="KW-1185">Reference proteome</keyword>
<feature type="transmembrane region" description="Helical" evidence="13">
    <location>
        <begin position="553"/>
        <end position="576"/>
    </location>
</feature>
<dbReference type="PRINTS" id="PR01900">
    <property type="entry name" value="YIDCPROTEIN"/>
</dbReference>
<keyword evidence="6 13" id="KW-0812">Transmembrane</keyword>
<evidence type="ECO:0000259" key="15">
    <source>
        <dbReference type="Pfam" id="PF02096"/>
    </source>
</evidence>
<sequence length="603" mass="66428">MAPARGGGWRRNASRGVIPGAGTDPIPYPDDWGKILNNNDRQNFVLFAVVAALILFGWPLIQGKFFPTANPPATTIVNGKSQPVAKPNADPTADSPAAVRDRRTVIAETPRIRIDTPTLQGSINLKGARIDDLVLADYKETIAKNSPPIRLLSPAGAPDAYFAGFGWRTDGLAPPAPDTVWTTSSSVLSPGHPVALEAANGAGQRFRIEIAVDDGYMFTVKQTVFNAGSSPVPVAPYGFVNRAGVSKDPGSWTIHTGPMSVHNGGADYGVKFKDVDDAPEKFSTTGGWLGFTDKYWLTALVPDQGAAFDGQFRSGDQSSYQADYTYQPKQVAPGQQFSQTSRFFAGAKEVKLLQHYENDGGVAKLDKAIDWGWFEIVEKPIFTYLDWLFRMVGNFGVAIILLTVTIRGLMFPIAQRQFASMAKMRAIQPKMKALQERYKDDKVKQQQEVMALYKTEKVNPVAGCLPTLLQIPIFYALYKVLMLTIEMRHQPFVAWIKDLSAPDPLTPVNLFGMLHFVPPHFIAIGVVPILLGISMYFQFKLNPAPMDATQKQIFALMPWVLMFVMAPFAVGLQVYWITSNCLAILQQRILYARHPDLKTAAVK</sequence>
<dbReference type="Pfam" id="PF14849">
    <property type="entry name" value="YidC_periplas"/>
    <property type="match status" value="1"/>
</dbReference>
<dbReference type="Gene3D" id="2.70.98.90">
    <property type="match status" value="1"/>
</dbReference>
<evidence type="ECO:0000313" key="17">
    <source>
        <dbReference type="EMBL" id="TPG12753.1"/>
    </source>
</evidence>
<dbReference type="CDD" id="cd20070">
    <property type="entry name" value="5TM_YidC_Alb3"/>
    <property type="match status" value="1"/>
</dbReference>
<comment type="subcellular location">
    <subcellularLocation>
        <location evidence="1">Cell inner membrane</location>
        <topology evidence="1">Multi-pass membrane protein</topology>
    </subcellularLocation>
    <subcellularLocation>
        <location evidence="13">Cell membrane</location>
        <topology evidence="13">Multi-pass membrane protein</topology>
    </subcellularLocation>
</comment>
<protein>
    <recommendedName>
        <fullName evidence="3 13">Membrane protein insertase YidC</fullName>
    </recommendedName>
    <alternativeName>
        <fullName evidence="12 13">Foldase YidC</fullName>
    </alternativeName>
    <alternativeName>
        <fullName evidence="11 13">Membrane integrase YidC</fullName>
    </alternativeName>
    <alternativeName>
        <fullName evidence="13">Membrane protein YidC</fullName>
    </alternativeName>
</protein>
<dbReference type="GO" id="GO:0032977">
    <property type="term" value="F:membrane insertase activity"/>
    <property type="evidence" value="ECO:0007669"/>
    <property type="project" value="InterPro"/>
</dbReference>
<dbReference type="HAMAP" id="MF_01810">
    <property type="entry name" value="YidC_type1"/>
    <property type="match status" value="1"/>
</dbReference>
<comment type="caution">
    <text evidence="17">The sequence shown here is derived from an EMBL/GenBank/DDBJ whole genome shotgun (WGS) entry which is preliminary data.</text>
</comment>
<evidence type="ECO:0000259" key="16">
    <source>
        <dbReference type="Pfam" id="PF14849"/>
    </source>
</evidence>
<keyword evidence="4 13" id="KW-0813">Transport</keyword>
<dbReference type="Proteomes" id="UP000318413">
    <property type="component" value="Unassembled WGS sequence"/>
</dbReference>
<evidence type="ECO:0000256" key="8">
    <source>
        <dbReference type="ARBA" id="ARBA00022989"/>
    </source>
</evidence>
<dbReference type="GO" id="GO:0005886">
    <property type="term" value="C:plasma membrane"/>
    <property type="evidence" value="ECO:0007669"/>
    <property type="project" value="UniProtKB-SubCell"/>
</dbReference>
<evidence type="ECO:0000256" key="14">
    <source>
        <dbReference type="SAM" id="MobiDB-lite"/>
    </source>
</evidence>
<feature type="domain" description="Membrane insertase YidC/Oxa/ALB C-terminal" evidence="15">
    <location>
        <begin position="395"/>
        <end position="590"/>
    </location>
</feature>
<keyword evidence="7 13" id="KW-0653">Protein transport</keyword>
<comment type="function">
    <text evidence="13">Required for the insertion and/or proper folding and/or complex formation of integral membrane proteins into the membrane. Involved in integration of membrane proteins that insert both dependently and independently of the Sec translocase complex, as well as at least some lipoproteins. Aids folding of multispanning membrane proteins.</text>
</comment>